<name>A0ABT6D726_9LACO</name>
<feature type="chain" id="PRO_5046469252" evidence="1">
    <location>
        <begin position="22"/>
        <end position="187"/>
    </location>
</feature>
<dbReference type="Proteomes" id="UP001152867">
    <property type="component" value="Unassembled WGS sequence"/>
</dbReference>
<protein>
    <submittedName>
        <fullName evidence="2">Uncharacterized protein</fullName>
    </submittedName>
</protein>
<accession>A0ABT6D726</accession>
<keyword evidence="3" id="KW-1185">Reference proteome</keyword>
<evidence type="ECO:0000256" key="1">
    <source>
        <dbReference type="SAM" id="SignalP"/>
    </source>
</evidence>
<evidence type="ECO:0000313" key="3">
    <source>
        <dbReference type="Proteomes" id="UP001152867"/>
    </source>
</evidence>
<dbReference type="EMBL" id="JANDJP010000001">
    <property type="protein sequence ID" value="MDF9912946.1"/>
    <property type="molecule type" value="Genomic_DNA"/>
</dbReference>
<gene>
    <name evidence="2" type="ORF">NNA32_01645</name>
</gene>
<organism evidence="2 3">
    <name type="scientific">Furfurilactobacillus milii</name>
    <dbReference type="NCBI Taxonomy" id="2888272"/>
    <lineage>
        <taxon>Bacteria</taxon>
        <taxon>Bacillati</taxon>
        <taxon>Bacillota</taxon>
        <taxon>Bacilli</taxon>
        <taxon>Lactobacillales</taxon>
        <taxon>Lactobacillaceae</taxon>
        <taxon>Furfurilactobacillus</taxon>
    </lineage>
</organism>
<evidence type="ECO:0000313" key="2">
    <source>
        <dbReference type="EMBL" id="MDF9912946.1"/>
    </source>
</evidence>
<sequence length="187" mass="21137">MSMRKRLITKGFILLSAMAFMTVDFCAKTATHDPSNTTSKKTSYPKINIKDIPNGQFGGFSSGKWTEVAVANRTHGKQVKWVRNPNKLKDKLTVTSNNIDDNHIALVNTRFSLENVRAKAKYEKVHGTMTVLPDPSENVKPSYSIKFFPKGTTAKLNFKNGFKDDKSKNRIAIWTEKGNRTEYFAQN</sequence>
<proteinExistence type="predicted"/>
<feature type="signal peptide" evidence="1">
    <location>
        <begin position="1"/>
        <end position="21"/>
    </location>
</feature>
<keyword evidence="1" id="KW-0732">Signal</keyword>
<dbReference type="RefSeq" id="WP_178942491.1">
    <property type="nucleotide sequence ID" value="NZ_JAIWJG010000001.1"/>
</dbReference>
<comment type="caution">
    <text evidence="2">The sequence shown here is derived from an EMBL/GenBank/DDBJ whole genome shotgun (WGS) entry which is preliminary data.</text>
</comment>
<reference evidence="2" key="1">
    <citation type="submission" date="2022-06" db="EMBL/GenBank/DDBJ databases">
        <title>Antifungal cultures and metabolites of lactic acid bacteria for use in dairy fermentations.</title>
        <authorList>
            <person name="Zhao Z."/>
            <person name="Gaenzle M."/>
        </authorList>
    </citation>
    <scope>NUCLEOTIDE SEQUENCE</scope>
    <source>
        <strain evidence="2">FUA3126</strain>
    </source>
</reference>